<keyword evidence="1" id="KW-0472">Membrane</keyword>
<evidence type="ECO:0000313" key="3">
    <source>
        <dbReference type="Proteomes" id="UP000324288"/>
    </source>
</evidence>
<dbReference type="AlphaFoldDB" id="A0A5E3ZWQ3"/>
<feature type="transmembrane region" description="Helical" evidence="1">
    <location>
        <begin position="263"/>
        <end position="281"/>
    </location>
</feature>
<keyword evidence="1" id="KW-0812">Transmembrane</keyword>
<name>A0A5E3ZWQ3_9ACTN</name>
<feature type="transmembrane region" description="Helical" evidence="1">
    <location>
        <begin position="139"/>
        <end position="159"/>
    </location>
</feature>
<dbReference type="Proteomes" id="UP000324288">
    <property type="component" value="Chromosome"/>
</dbReference>
<protein>
    <recommendedName>
        <fullName evidence="4">ABC transporter permease</fullName>
    </recommendedName>
</protein>
<feature type="transmembrane region" description="Helical" evidence="1">
    <location>
        <begin position="180"/>
        <end position="204"/>
    </location>
</feature>
<evidence type="ECO:0000313" key="2">
    <source>
        <dbReference type="EMBL" id="VHO00507.1"/>
    </source>
</evidence>
<proteinExistence type="predicted"/>
<dbReference type="EMBL" id="LR584267">
    <property type="protein sequence ID" value="VHO00507.1"/>
    <property type="molecule type" value="Genomic_DNA"/>
</dbReference>
<keyword evidence="3" id="KW-1185">Reference proteome</keyword>
<organism evidence="2 3">
    <name type="scientific">Lawsonella clevelandensis</name>
    <dbReference type="NCBI Taxonomy" id="1528099"/>
    <lineage>
        <taxon>Bacteria</taxon>
        <taxon>Bacillati</taxon>
        <taxon>Actinomycetota</taxon>
        <taxon>Actinomycetes</taxon>
        <taxon>Mycobacteriales</taxon>
        <taxon>Lawsonellaceae</taxon>
        <taxon>Lawsonella</taxon>
    </lineage>
</organism>
<sequence>MRKDVVMDKNTAPDASQPTASRKTVVGTCLSTYFTLLGRAITTEYAKLRYLASTYIVVACALIFPIIITCVVSFLQNIASALGVMEQPVESILYWTRVLGITVFMVWGINHVTADVKYGTFDTTYLAVPRWSVVLLAKWISVGSIAGLGTLLVQPLLLWSQKMIFPAITQNWEFSDHTTITFLWAQPVLAFLSVGVSVGLGALFRSAAPAISLLLVWEFVGEAVVSATPKSALAYPAMPFYNAALFVGQEQQVPPLWSPGWSGVYWLVLAIVLVALGVWRLRARQRTI</sequence>
<gene>
    <name evidence="2" type="ORF">LC603019_00800</name>
</gene>
<reference evidence="2 3" key="1">
    <citation type="submission" date="2019-04" db="EMBL/GenBank/DDBJ databases">
        <authorList>
            <person name="Seth-Smith MB H."/>
            <person name="Seth-Smith H."/>
        </authorList>
    </citation>
    <scope>NUCLEOTIDE SEQUENCE [LARGE SCALE GENOMIC DNA]</scope>
    <source>
        <strain evidence="2">USB-603019</strain>
    </source>
</reference>
<feature type="transmembrane region" description="Helical" evidence="1">
    <location>
        <begin position="55"/>
        <end position="79"/>
    </location>
</feature>
<evidence type="ECO:0008006" key="4">
    <source>
        <dbReference type="Google" id="ProtNLM"/>
    </source>
</evidence>
<accession>A0A5E3ZWQ3</accession>
<feature type="transmembrane region" description="Helical" evidence="1">
    <location>
        <begin position="91"/>
        <end position="109"/>
    </location>
</feature>
<evidence type="ECO:0000256" key="1">
    <source>
        <dbReference type="SAM" id="Phobius"/>
    </source>
</evidence>
<keyword evidence="1" id="KW-1133">Transmembrane helix</keyword>